<dbReference type="PROSITE" id="PS00061">
    <property type="entry name" value="ADH_SHORT"/>
    <property type="match status" value="1"/>
</dbReference>
<dbReference type="PANTHER" id="PTHR24321:SF8">
    <property type="entry name" value="ESTRADIOL 17-BETA-DEHYDROGENASE 8-RELATED"/>
    <property type="match status" value="1"/>
</dbReference>
<dbReference type="GO" id="GO:0008206">
    <property type="term" value="P:bile acid metabolic process"/>
    <property type="evidence" value="ECO:0007669"/>
    <property type="project" value="UniProtKB-ARBA"/>
</dbReference>
<dbReference type="Proteomes" id="UP000626244">
    <property type="component" value="Unassembled WGS sequence"/>
</dbReference>
<comment type="caution">
    <text evidence="3">The sequence shown here is derived from an EMBL/GenBank/DDBJ whole genome shotgun (WGS) entry which is preliminary data.</text>
</comment>
<dbReference type="PRINTS" id="PR00081">
    <property type="entry name" value="GDHRDH"/>
</dbReference>
<dbReference type="Pfam" id="PF13561">
    <property type="entry name" value="adh_short_C2"/>
    <property type="match status" value="1"/>
</dbReference>
<dbReference type="OrthoDB" id="9803333at2"/>
<sequence length="250" mass="26735">MRLKDKVSIITGGGGGIGRSTAIRFAKEGSKIVIADRNEITGEETARLIREQNGNAIFVQTDVSDKNSVQNLISVTVEQYGGLDILFNNAGVGNSEVRSVDLEEDEWDSVIDINLKSVFLGIKYAVPELIKSGNGVIINTSSLLGLRGRKLVSAYNASKGGVVLLTQNAALEYGKYQIRVNAIAPGVIDTNIIDMWKKDERKWPIISKANALGRVGNPDEVAAVALFLASDEASFITGVTLPVDGGGLIF</sequence>
<dbReference type="EMBL" id="BMHB01000001">
    <property type="protein sequence ID" value="GGI13571.1"/>
    <property type="molecule type" value="Genomic_DNA"/>
</dbReference>
<evidence type="ECO:0000256" key="1">
    <source>
        <dbReference type="ARBA" id="ARBA00006484"/>
    </source>
</evidence>
<evidence type="ECO:0000256" key="2">
    <source>
        <dbReference type="ARBA" id="ARBA00023002"/>
    </source>
</evidence>
<dbReference type="InterPro" id="IPR002347">
    <property type="entry name" value="SDR_fam"/>
</dbReference>
<dbReference type="SUPFAM" id="SSF51735">
    <property type="entry name" value="NAD(P)-binding Rossmann-fold domains"/>
    <property type="match status" value="1"/>
</dbReference>
<dbReference type="InterPro" id="IPR020904">
    <property type="entry name" value="Sc_DH/Rdtase_CS"/>
</dbReference>
<keyword evidence="2" id="KW-0560">Oxidoreductase</keyword>
<dbReference type="NCBIfam" id="NF005559">
    <property type="entry name" value="PRK07231.1"/>
    <property type="match status" value="1"/>
</dbReference>
<dbReference type="Gene3D" id="3.40.50.720">
    <property type="entry name" value="NAD(P)-binding Rossmann-like Domain"/>
    <property type="match status" value="1"/>
</dbReference>
<proteinExistence type="inferred from homology"/>
<dbReference type="PANTHER" id="PTHR24321">
    <property type="entry name" value="DEHYDROGENASES, SHORT CHAIN"/>
    <property type="match status" value="1"/>
</dbReference>
<dbReference type="AlphaFoldDB" id="A0A8J3AMW3"/>
<dbReference type="FunFam" id="3.40.50.720:FF:000084">
    <property type="entry name" value="Short-chain dehydrogenase reductase"/>
    <property type="match status" value="1"/>
</dbReference>
<name>A0A8J3AMW3_9BACI</name>
<evidence type="ECO:0000313" key="3">
    <source>
        <dbReference type="EMBL" id="GGI13571.1"/>
    </source>
</evidence>
<dbReference type="InterPro" id="IPR036291">
    <property type="entry name" value="NAD(P)-bd_dom_sf"/>
</dbReference>
<dbReference type="RefSeq" id="WP_087998241.1">
    <property type="nucleotide sequence ID" value="NZ_BMHB01000001.1"/>
</dbReference>
<dbReference type="PRINTS" id="PR00080">
    <property type="entry name" value="SDRFAMILY"/>
</dbReference>
<dbReference type="CDD" id="cd05233">
    <property type="entry name" value="SDR_c"/>
    <property type="match status" value="1"/>
</dbReference>
<accession>A0A8J3AMW3</accession>
<comment type="similarity">
    <text evidence="1">Belongs to the short-chain dehydrogenases/reductases (SDR) family.</text>
</comment>
<dbReference type="GO" id="GO:0016491">
    <property type="term" value="F:oxidoreductase activity"/>
    <property type="evidence" value="ECO:0007669"/>
    <property type="project" value="UniProtKB-KW"/>
</dbReference>
<gene>
    <name evidence="3" type="ORF">GCM10007380_18580</name>
</gene>
<keyword evidence="4" id="KW-1185">Reference proteome</keyword>
<reference evidence="4" key="1">
    <citation type="journal article" date="2019" name="Int. J. Syst. Evol. Microbiol.">
        <title>The Global Catalogue of Microorganisms (GCM) 10K type strain sequencing project: providing services to taxonomists for standard genome sequencing and annotation.</title>
        <authorList>
            <consortium name="The Broad Institute Genomics Platform"/>
            <consortium name="The Broad Institute Genome Sequencing Center for Infectious Disease"/>
            <person name="Wu L."/>
            <person name="Ma J."/>
        </authorList>
    </citation>
    <scope>NUCLEOTIDE SEQUENCE [LARGE SCALE GENOMIC DNA]</scope>
    <source>
        <strain evidence="4">CGMCC 1.14993</strain>
    </source>
</reference>
<organism evidence="3 4">
    <name type="scientific">Gottfriedia solisilvae</name>
    <dbReference type="NCBI Taxonomy" id="1516104"/>
    <lineage>
        <taxon>Bacteria</taxon>
        <taxon>Bacillati</taxon>
        <taxon>Bacillota</taxon>
        <taxon>Bacilli</taxon>
        <taxon>Bacillales</taxon>
        <taxon>Bacillaceae</taxon>
        <taxon>Gottfriedia</taxon>
    </lineage>
</organism>
<protein>
    <submittedName>
        <fullName evidence="3">Short-chain dehydrogenase</fullName>
    </submittedName>
</protein>
<evidence type="ECO:0000313" key="4">
    <source>
        <dbReference type="Proteomes" id="UP000626244"/>
    </source>
</evidence>